<dbReference type="AlphaFoldDB" id="A0A074RG19"/>
<feature type="compositionally biased region" description="Polar residues" evidence="1">
    <location>
        <begin position="89"/>
        <end position="99"/>
    </location>
</feature>
<name>A0A074RG19_9AGAM</name>
<evidence type="ECO:0000313" key="3">
    <source>
        <dbReference type="Proteomes" id="UP000027456"/>
    </source>
</evidence>
<keyword evidence="3" id="KW-1185">Reference proteome</keyword>
<dbReference type="HOGENOM" id="CLU_804482_0_0_1"/>
<sequence>MQTPSSKDVGTPHPSKRHTQSQDRKATSPNQRHLHHSSNDTKAANRGPESYGAYRPKCNRATDSEFSLPLHSLRSDAGHTKLSSRNRRPTYSSDSPTHSVRFSDPEYYIYYPESVQSSDPKARNSPPADSPLDKLSAQINAILYALVAFVKDFPSPTTLEFAVNDETPLLLEHSEINRPFIDQLCKINRLRTKLAGIPTYGDAKLRKQHRVVGMAIERALQSMKNHQLELYKKFRELNDPLFKLNHLLTNLDDCVNHFKFPPKLDFAPGRNTLIPTANNQTFISQLGWLGEFRDKLNKVPTCGDERLEQMHRHISVTIGRSLQRLKAYQLELYEQQTKVYRPHRT</sequence>
<reference evidence="2 3" key="1">
    <citation type="submission" date="2013-12" db="EMBL/GenBank/DDBJ databases">
        <authorList>
            <person name="Cubeta M."/>
            <person name="Pakala S."/>
            <person name="Fedorova N."/>
            <person name="Thomas E."/>
            <person name="Dean R."/>
            <person name="Jabaji S."/>
            <person name="Neate S."/>
            <person name="Toda T."/>
            <person name="Tavantzis S."/>
            <person name="Vilgalys R."/>
            <person name="Bharathan N."/>
            <person name="Pakala S."/>
            <person name="Losada L.S."/>
            <person name="Zafar N."/>
            <person name="Nierman W."/>
        </authorList>
    </citation>
    <scope>NUCLEOTIDE SEQUENCE [LARGE SCALE GENOMIC DNA]</scope>
    <source>
        <strain evidence="2 3">123E</strain>
    </source>
</reference>
<dbReference type="OrthoDB" id="333905at2759"/>
<accession>A0A074RG19</accession>
<proteinExistence type="predicted"/>
<organism evidence="2 3">
    <name type="scientific">Rhizoctonia solani 123E</name>
    <dbReference type="NCBI Taxonomy" id="1423351"/>
    <lineage>
        <taxon>Eukaryota</taxon>
        <taxon>Fungi</taxon>
        <taxon>Dikarya</taxon>
        <taxon>Basidiomycota</taxon>
        <taxon>Agaricomycotina</taxon>
        <taxon>Agaricomycetes</taxon>
        <taxon>Cantharellales</taxon>
        <taxon>Ceratobasidiaceae</taxon>
        <taxon>Rhizoctonia</taxon>
    </lineage>
</organism>
<dbReference type="EMBL" id="AZST01001291">
    <property type="protein sequence ID" value="KEP46086.1"/>
    <property type="molecule type" value="Genomic_DNA"/>
</dbReference>
<dbReference type="Proteomes" id="UP000027456">
    <property type="component" value="Unassembled WGS sequence"/>
</dbReference>
<gene>
    <name evidence="2" type="ORF">V565_219560</name>
</gene>
<protein>
    <submittedName>
        <fullName evidence="2">Uncharacterized protein</fullName>
    </submittedName>
</protein>
<feature type="region of interest" description="Disordered" evidence="1">
    <location>
        <begin position="77"/>
        <end position="99"/>
    </location>
</feature>
<evidence type="ECO:0000256" key="1">
    <source>
        <dbReference type="SAM" id="MobiDB-lite"/>
    </source>
</evidence>
<comment type="caution">
    <text evidence="2">The sequence shown here is derived from an EMBL/GenBank/DDBJ whole genome shotgun (WGS) entry which is preliminary data.</text>
</comment>
<feature type="region of interest" description="Disordered" evidence="1">
    <location>
        <begin position="1"/>
        <end position="58"/>
    </location>
</feature>
<evidence type="ECO:0000313" key="2">
    <source>
        <dbReference type="EMBL" id="KEP46086.1"/>
    </source>
</evidence>